<evidence type="ECO:0008006" key="3">
    <source>
        <dbReference type="Google" id="ProtNLM"/>
    </source>
</evidence>
<evidence type="ECO:0000313" key="1">
    <source>
        <dbReference type="EMBL" id="OYX35949.1"/>
    </source>
</evidence>
<sequence length="116" mass="12588">MISEFGDVVVVDFPFTDQSAAKRRPAVVISAANYNRQRPDVILLAITSKIDRALMEGDVLISDWRTAGLLKPSAFKLVIGTFSKASITGRLGHLGDADRTVLNQTVFQLLGNISQA</sequence>
<accession>A0A258FV05</accession>
<protein>
    <recommendedName>
        <fullName evidence="3">Type II toxin-antitoxin system PemK/MazF family toxin</fullName>
    </recommendedName>
</protein>
<dbReference type="SUPFAM" id="SSF50118">
    <property type="entry name" value="Cell growth inhibitor/plasmid maintenance toxic component"/>
    <property type="match status" value="1"/>
</dbReference>
<dbReference type="EMBL" id="NCEB01000002">
    <property type="protein sequence ID" value="OYX35949.1"/>
    <property type="molecule type" value="Genomic_DNA"/>
</dbReference>
<evidence type="ECO:0000313" key="2">
    <source>
        <dbReference type="Proteomes" id="UP000215595"/>
    </source>
</evidence>
<dbReference type="Proteomes" id="UP000215595">
    <property type="component" value="Unassembled WGS sequence"/>
</dbReference>
<name>A0A258FV05_9CAUL</name>
<dbReference type="Gene3D" id="2.30.30.110">
    <property type="match status" value="1"/>
</dbReference>
<reference evidence="1 2" key="1">
    <citation type="submission" date="2017-03" db="EMBL/GenBank/DDBJ databases">
        <title>Lifting the veil on microbial sulfur biogeochemistry in mining wastewaters.</title>
        <authorList>
            <person name="Kantor R.S."/>
            <person name="Colenbrander Nelson T."/>
            <person name="Marshall S."/>
            <person name="Bennett D."/>
            <person name="Apte S."/>
            <person name="Camacho D."/>
            <person name="Thomas B.C."/>
            <person name="Warren L.A."/>
            <person name="Banfield J.F."/>
        </authorList>
    </citation>
    <scope>NUCLEOTIDE SEQUENCE [LARGE SCALE GENOMIC DNA]</scope>
    <source>
        <strain evidence="1">32-69-9</strain>
    </source>
</reference>
<comment type="caution">
    <text evidence="1">The sequence shown here is derived from an EMBL/GenBank/DDBJ whole genome shotgun (WGS) entry which is preliminary data.</text>
</comment>
<organism evidence="1 2">
    <name type="scientific">Brevundimonas subvibrioides</name>
    <dbReference type="NCBI Taxonomy" id="74313"/>
    <lineage>
        <taxon>Bacteria</taxon>
        <taxon>Pseudomonadati</taxon>
        <taxon>Pseudomonadota</taxon>
        <taxon>Alphaproteobacteria</taxon>
        <taxon>Caulobacterales</taxon>
        <taxon>Caulobacteraceae</taxon>
        <taxon>Brevundimonas</taxon>
    </lineage>
</organism>
<gene>
    <name evidence="1" type="ORF">B7Z01_01150</name>
</gene>
<dbReference type="AlphaFoldDB" id="A0A258FV05"/>
<dbReference type="InterPro" id="IPR011067">
    <property type="entry name" value="Plasmid_toxin/cell-grow_inhib"/>
</dbReference>
<dbReference type="InterPro" id="IPR003477">
    <property type="entry name" value="PemK-like"/>
</dbReference>
<dbReference type="Pfam" id="PF02452">
    <property type="entry name" value="PemK_toxin"/>
    <property type="match status" value="1"/>
</dbReference>
<dbReference type="GO" id="GO:0003677">
    <property type="term" value="F:DNA binding"/>
    <property type="evidence" value="ECO:0007669"/>
    <property type="project" value="InterPro"/>
</dbReference>
<proteinExistence type="predicted"/>